<organism evidence="1 2">
    <name type="scientific">Dallia pectoralis</name>
    <name type="common">Alaska blackfish</name>
    <dbReference type="NCBI Taxonomy" id="75939"/>
    <lineage>
        <taxon>Eukaryota</taxon>
        <taxon>Metazoa</taxon>
        <taxon>Chordata</taxon>
        <taxon>Craniata</taxon>
        <taxon>Vertebrata</taxon>
        <taxon>Euteleostomi</taxon>
        <taxon>Actinopterygii</taxon>
        <taxon>Neopterygii</taxon>
        <taxon>Teleostei</taxon>
        <taxon>Protacanthopterygii</taxon>
        <taxon>Esociformes</taxon>
        <taxon>Umbridae</taxon>
        <taxon>Dallia</taxon>
    </lineage>
</organism>
<comment type="caution">
    <text evidence="1">The sequence shown here is derived from an EMBL/GenBank/DDBJ whole genome shotgun (WGS) entry which is preliminary data.</text>
</comment>
<dbReference type="EMBL" id="CM055738">
    <property type="protein sequence ID" value="KAJ8005402.1"/>
    <property type="molecule type" value="Genomic_DNA"/>
</dbReference>
<keyword evidence="2" id="KW-1185">Reference proteome</keyword>
<sequence length="68" mass="7694">MLQTLGPDGEDELRCGSHVARLLEPKDYAGQKKHNHPSRKDMPSFQASKETVMSNLKTTEKRLSKDPE</sequence>
<protein>
    <submittedName>
        <fullName evidence="1">Uncharacterized protein</fullName>
    </submittedName>
</protein>
<proteinExistence type="predicted"/>
<accession>A0ACC2GP33</accession>
<gene>
    <name evidence="1" type="ORF">DPEC_G00146260</name>
</gene>
<dbReference type="Proteomes" id="UP001157502">
    <property type="component" value="Chromosome 11"/>
</dbReference>
<evidence type="ECO:0000313" key="2">
    <source>
        <dbReference type="Proteomes" id="UP001157502"/>
    </source>
</evidence>
<reference evidence="1" key="1">
    <citation type="submission" date="2021-05" db="EMBL/GenBank/DDBJ databases">
        <authorList>
            <person name="Pan Q."/>
            <person name="Jouanno E."/>
            <person name="Zahm M."/>
            <person name="Klopp C."/>
            <person name="Cabau C."/>
            <person name="Louis A."/>
            <person name="Berthelot C."/>
            <person name="Parey E."/>
            <person name="Roest Crollius H."/>
            <person name="Montfort J."/>
            <person name="Robinson-Rechavi M."/>
            <person name="Bouchez O."/>
            <person name="Lampietro C."/>
            <person name="Lopez Roques C."/>
            <person name="Donnadieu C."/>
            <person name="Postlethwait J."/>
            <person name="Bobe J."/>
            <person name="Dillon D."/>
            <person name="Chandos A."/>
            <person name="von Hippel F."/>
            <person name="Guiguen Y."/>
        </authorList>
    </citation>
    <scope>NUCLEOTIDE SEQUENCE</scope>
    <source>
        <strain evidence="1">YG-Jan2019</strain>
    </source>
</reference>
<evidence type="ECO:0000313" key="1">
    <source>
        <dbReference type="EMBL" id="KAJ8005402.1"/>
    </source>
</evidence>
<name>A0ACC2GP33_DALPE</name>